<feature type="compositionally biased region" description="Basic and acidic residues" evidence="1">
    <location>
        <begin position="410"/>
        <end position="420"/>
    </location>
</feature>
<feature type="compositionally biased region" description="Basic residues" evidence="1">
    <location>
        <begin position="387"/>
        <end position="398"/>
    </location>
</feature>
<feature type="region of interest" description="Disordered" evidence="1">
    <location>
        <begin position="636"/>
        <end position="665"/>
    </location>
</feature>
<evidence type="ECO:0000256" key="1">
    <source>
        <dbReference type="SAM" id="MobiDB-lite"/>
    </source>
</evidence>
<feature type="compositionally biased region" description="Polar residues" evidence="1">
    <location>
        <begin position="653"/>
        <end position="662"/>
    </location>
</feature>
<organism evidence="2 3">
    <name type="scientific">Polypedilum vanderplanki</name>
    <name type="common">Sleeping chironomid midge</name>
    <dbReference type="NCBI Taxonomy" id="319348"/>
    <lineage>
        <taxon>Eukaryota</taxon>
        <taxon>Metazoa</taxon>
        <taxon>Ecdysozoa</taxon>
        <taxon>Arthropoda</taxon>
        <taxon>Hexapoda</taxon>
        <taxon>Insecta</taxon>
        <taxon>Pterygota</taxon>
        <taxon>Neoptera</taxon>
        <taxon>Endopterygota</taxon>
        <taxon>Diptera</taxon>
        <taxon>Nematocera</taxon>
        <taxon>Chironomoidea</taxon>
        <taxon>Chironomidae</taxon>
        <taxon>Chironominae</taxon>
        <taxon>Polypedilum</taxon>
        <taxon>Polypedilum</taxon>
    </lineage>
</organism>
<dbReference type="OrthoDB" id="552755at2759"/>
<name>A0A9J6CKJ8_POLVA</name>
<sequence length="683" mass="77995">MEQQDYNESFGFMNSLTEHEDNFQIIGQQEESEESQRVPLIRDLENNEYQQQTITTKCESVQYHDISSSSQVAINQKSSGEFDIKSDPILETQLNLQTNDTCDNENSDKLHSTIVKKENIIGKKRKRILLLNDDDEDSDNSENIKNKDDYECQISSQEPESKKNFDSFEGGEEADVESEDNEEISEIVVNPDALKAKFLLKTAIIIQDPDKKKKKKPNVLDSDEEDDQQTQSQIQTSIDDIGLVVENETFLDNEEVLPDSEVGDIIIFNEPSFERTEENESENMNEKLKQNEDINQPQAFENSTITPINKTVDENDQNGVHTEHEKNTAKVEVEENIDEVLDRIKPMADDDDFFKYKKSSDDEEDIKNINNEEYFGSPDKSVVQNLPKKRGPKPGSKRKISEQNPKIRQRRGDRYEKDFVDDSATSDDSSYSDSLTSSSESSSSESSVEEVISLPQPRGRPPDLKKLTPPTSITIKNISTQKESIAKKDRFYDQSRNIPDSVYFGDVKVPLHILHTRWNSSVEDKKCIKKHQQSYNLISVKKSPNIISSKQFIESDDPKLSTLKDLVKIAGIKINYTKLFDGIKSTDHKCMIIRRILAQKGISGEPTVAKCKKLRRDLQAKRESAELDKSVIINEGRTRRSRNLSSSKHHNNEQTSNTNLKNMQPEIFETLSKIKSVIDSDSE</sequence>
<reference evidence="2" key="1">
    <citation type="submission" date="2021-03" db="EMBL/GenBank/DDBJ databases">
        <title>Chromosome level genome of the anhydrobiotic midge Polypedilum vanderplanki.</title>
        <authorList>
            <person name="Yoshida Y."/>
            <person name="Kikawada T."/>
            <person name="Gusev O."/>
        </authorList>
    </citation>
    <scope>NUCLEOTIDE SEQUENCE</scope>
    <source>
        <strain evidence="2">NIAS01</strain>
        <tissue evidence="2">Whole body or cell culture</tissue>
    </source>
</reference>
<evidence type="ECO:0000313" key="3">
    <source>
        <dbReference type="Proteomes" id="UP001107558"/>
    </source>
</evidence>
<proteinExistence type="predicted"/>
<accession>A0A9J6CKJ8</accession>
<gene>
    <name evidence="2" type="ORF">PVAND_011807</name>
</gene>
<feature type="region of interest" description="Disordered" evidence="1">
    <location>
        <begin position="211"/>
        <end position="235"/>
    </location>
</feature>
<dbReference type="AlphaFoldDB" id="A0A9J6CKJ8"/>
<dbReference type="Proteomes" id="UP001107558">
    <property type="component" value="Chromosome 1"/>
</dbReference>
<feature type="compositionally biased region" description="Low complexity" evidence="1">
    <location>
        <begin position="426"/>
        <end position="446"/>
    </location>
</feature>
<evidence type="ECO:0000313" key="2">
    <source>
        <dbReference type="EMBL" id="KAG5682456.1"/>
    </source>
</evidence>
<dbReference type="EMBL" id="JADBJN010000001">
    <property type="protein sequence ID" value="KAG5682456.1"/>
    <property type="molecule type" value="Genomic_DNA"/>
</dbReference>
<feature type="compositionally biased region" description="Acidic residues" evidence="1">
    <location>
        <begin position="169"/>
        <end position="183"/>
    </location>
</feature>
<feature type="region of interest" description="Disordered" evidence="1">
    <location>
        <begin position="134"/>
        <end position="183"/>
    </location>
</feature>
<keyword evidence="3" id="KW-1185">Reference proteome</keyword>
<feature type="region of interest" description="Disordered" evidence="1">
    <location>
        <begin position="310"/>
        <end position="329"/>
    </location>
</feature>
<feature type="region of interest" description="Disordered" evidence="1">
    <location>
        <begin position="369"/>
        <end position="470"/>
    </location>
</feature>
<protein>
    <submittedName>
        <fullName evidence="2">Uncharacterized protein</fullName>
    </submittedName>
</protein>
<comment type="caution">
    <text evidence="2">The sequence shown here is derived from an EMBL/GenBank/DDBJ whole genome shotgun (WGS) entry which is preliminary data.</text>
</comment>